<organism evidence="2 3">
    <name type="scientific">Flemingia macrophylla</name>
    <dbReference type="NCBI Taxonomy" id="520843"/>
    <lineage>
        <taxon>Eukaryota</taxon>
        <taxon>Viridiplantae</taxon>
        <taxon>Streptophyta</taxon>
        <taxon>Embryophyta</taxon>
        <taxon>Tracheophyta</taxon>
        <taxon>Spermatophyta</taxon>
        <taxon>Magnoliopsida</taxon>
        <taxon>eudicotyledons</taxon>
        <taxon>Gunneridae</taxon>
        <taxon>Pentapetalae</taxon>
        <taxon>rosids</taxon>
        <taxon>fabids</taxon>
        <taxon>Fabales</taxon>
        <taxon>Fabaceae</taxon>
        <taxon>Papilionoideae</taxon>
        <taxon>50 kb inversion clade</taxon>
        <taxon>NPAAA clade</taxon>
        <taxon>indigoferoid/millettioid clade</taxon>
        <taxon>Phaseoleae</taxon>
        <taxon>Flemingia</taxon>
    </lineage>
</organism>
<dbReference type="InterPro" id="IPR043502">
    <property type="entry name" value="DNA/RNA_pol_sf"/>
</dbReference>
<evidence type="ECO:0000259" key="1">
    <source>
        <dbReference type="Pfam" id="PF07727"/>
    </source>
</evidence>
<dbReference type="SUPFAM" id="SSF56672">
    <property type="entry name" value="DNA/RNA polymerases"/>
    <property type="match status" value="1"/>
</dbReference>
<dbReference type="Pfam" id="PF07727">
    <property type="entry name" value="RVT_2"/>
    <property type="match status" value="1"/>
</dbReference>
<dbReference type="PANTHER" id="PTHR11439">
    <property type="entry name" value="GAG-POL-RELATED RETROTRANSPOSON"/>
    <property type="match status" value="1"/>
</dbReference>
<dbReference type="PANTHER" id="PTHR11439:SF498">
    <property type="entry name" value="DNAK FAMILY PROTEIN"/>
    <property type="match status" value="1"/>
</dbReference>
<feature type="domain" description="Reverse transcriptase Ty1/copia-type" evidence="1">
    <location>
        <begin position="14"/>
        <end position="148"/>
    </location>
</feature>
<sequence length="390" mass="43641">MTLPPDLSFSSSSNYAPKVCKLHKSIYGLKQASRQWYSKLSSTLIFMGYTQSTADHSLFIKSSKSHFTALLVYVDDIILAGDDKAEIDFIKAQLHKSFKIKDLGNLRYFLGLEVARSSKGILLNQRKYTLEVLEDVGFLAAKPSSTPFSPSSKLHNDFGSPYNDESTYRCLIGRLLYLTTTRPDISYAVQQLSQFVSKPLDIHYQAATRVLRYLKGSPGRGLFYSSSTSLKLSAFADSDWASCPTSRKSITGFCVFLGFSLISWKSKKQSTISRSFSEAEYRALASLTCEIQWLSYLFNVFKIAFHSPASVFCDNKSAIHLPHNPTFHERTKHIEIDCHVVLEKIQSGLIHLLPISSTSQLADAFTKPLHSTSFNSFVSKLGLCDVHSPT</sequence>
<dbReference type="Proteomes" id="UP001603857">
    <property type="component" value="Unassembled WGS sequence"/>
</dbReference>
<accession>A0ABD1MGT5</accession>
<dbReference type="EMBL" id="JBGMDY010000005">
    <property type="protein sequence ID" value="KAL2335001.1"/>
    <property type="molecule type" value="Genomic_DNA"/>
</dbReference>
<evidence type="ECO:0000313" key="3">
    <source>
        <dbReference type="Proteomes" id="UP001603857"/>
    </source>
</evidence>
<gene>
    <name evidence="2" type="ORF">Fmac_016214</name>
</gene>
<protein>
    <recommendedName>
        <fullName evidence="1">Reverse transcriptase Ty1/copia-type domain-containing protein</fullName>
    </recommendedName>
</protein>
<reference evidence="2 3" key="1">
    <citation type="submission" date="2024-08" db="EMBL/GenBank/DDBJ databases">
        <title>Insights into the chromosomal genome structure of Flemingia macrophylla.</title>
        <authorList>
            <person name="Ding Y."/>
            <person name="Zhao Y."/>
            <person name="Bi W."/>
            <person name="Wu M."/>
            <person name="Zhao G."/>
            <person name="Gong Y."/>
            <person name="Li W."/>
            <person name="Zhang P."/>
        </authorList>
    </citation>
    <scope>NUCLEOTIDE SEQUENCE [LARGE SCALE GENOMIC DNA]</scope>
    <source>
        <strain evidence="2">DYQJB</strain>
        <tissue evidence="2">Leaf</tissue>
    </source>
</reference>
<dbReference type="AlphaFoldDB" id="A0ABD1MGT5"/>
<comment type="caution">
    <text evidence="2">The sequence shown here is derived from an EMBL/GenBank/DDBJ whole genome shotgun (WGS) entry which is preliminary data.</text>
</comment>
<keyword evidence="3" id="KW-1185">Reference proteome</keyword>
<dbReference type="InterPro" id="IPR013103">
    <property type="entry name" value="RVT_2"/>
</dbReference>
<dbReference type="CDD" id="cd09272">
    <property type="entry name" value="RNase_HI_RT_Ty1"/>
    <property type="match status" value="1"/>
</dbReference>
<evidence type="ECO:0000313" key="2">
    <source>
        <dbReference type="EMBL" id="KAL2335001.1"/>
    </source>
</evidence>
<name>A0ABD1MGT5_9FABA</name>
<proteinExistence type="predicted"/>